<dbReference type="EMBL" id="HBNS01060026">
    <property type="protein sequence ID" value="CAE4666610.1"/>
    <property type="molecule type" value="Transcribed_RNA"/>
</dbReference>
<feature type="region of interest" description="Disordered" evidence="1">
    <location>
        <begin position="1"/>
        <end position="31"/>
    </location>
</feature>
<organism evidence="2">
    <name type="scientific">Ditylum brightwellii</name>
    <dbReference type="NCBI Taxonomy" id="49249"/>
    <lineage>
        <taxon>Eukaryota</taxon>
        <taxon>Sar</taxon>
        <taxon>Stramenopiles</taxon>
        <taxon>Ochrophyta</taxon>
        <taxon>Bacillariophyta</taxon>
        <taxon>Mediophyceae</taxon>
        <taxon>Lithodesmiophycidae</taxon>
        <taxon>Lithodesmiales</taxon>
        <taxon>Lithodesmiaceae</taxon>
        <taxon>Ditylum</taxon>
    </lineage>
</organism>
<protein>
    <submittedName>
        <fullName evidence="2">Uncharacterized protein</fullName>
    </submittedName>
</protein>
<evidence type="ECO:0000256" key="1">
    <source>
        <dbReference type="SAM" id="MobiDB-lite"/>
    </source>
</evidence>
<evidence type="ECO:0000313" key="2">
    <source>
        <dbReference type="EMBL" id="CAE4666610.1"/>
    </source>
</evidence>
<reference evidence="2" key="1">
    <citation type="submission" date="2021-01" db="EMBL/GenBank/DDBJ databases">
        <authorList>
            <person name="Corre E."/>
            <person name="Pelletier E."/>
            <person name="Niang G."/>
            <person name="Scheremetjew M."/>
            <person name="Finn R."/>
            <person name="Kale V."/>
            <person name="Holt S."/>
            <person name="Cochrane G."/>
            <person name="Meng A."/>
            <person name="Brown T."/>
            <person name="Cohen L."/>
        </authorList>
    </citation>
    <scope>NUCLEOTIDE SEQUENCE</scope>
    <source>
        <strain evidence="2">GSO104</strain>
    </source>
</reference>
<dbReference type="AlphaFoldDB" id="A0A7S4W207"/>
<feature type="compositionally biased region" description="Low complexity" evidence="1">
    <location>
        <begin position="1"/>
        <end position="17"/>
    </location>
</feature>
<proteinExistence type="predicted"/>
<gene>
    <name evidence="2" type="ORF">DBRI00130_LOCUS43192</name>
</gene>
<sequence length="99" mass="10701">MSIDPSSSSSSLVLSSSAGVDDERNSGDDVEPNRLLLVRTIECDDDTVVVPKLDETKGVNASMEKDKHAHTIAVMAMVEKRHVILTVVGCGSFDIKRLM</sequence>
<name>A0A7S4W207_9STRA</name>
<accession>A0A7S4W207</accession>